<name>A0A4R1R6T8_9FIRM</name>
<dbReference type="OrthoDB" id="9806285at2"/>
<evidence type="ECO:0000259" key="4">
    <source>
        <dbReference type="PROSITE" id="PS50893"/>
    </source>
</evidence>
<organism evidence="5 6">
    <name type="scientific">Allofournierella massiliensis</name>
    <dbReference type="NCBI Taxonomy" id="1650663"/>
    <lineage>
        <taxon>Bacteria</taxon>
        <taxon>Bacillati</taxon>
        <taxon>Bacillota</taxon>
        <taxon>Clostridia</taxon>
        <taxon>Eubacteriales</taxon>
        <taxon>Oscillospiraceae</taxon>
        <taxon>Allofournierella</taxon>
    </lineage>
</organism>
<dbReference type="PROSITE" id="PS00211">
    <property type="entry name" value="ABC_TRANSPORTER_1"/>
    <property type="match status" value="1"/>
</dbReference>
<dbReference type="Pfam" id="PF00005">
    <property type="entry name" value="ABC_tran"/>
    <property type="match status" value="1"/>
</dbReference>
<comment type="caution">
    <text evidence="5">The sequence shown here is derived from an EMBL/GenBank/DDBJ whole genome shotgun (WGS) entry which is preliminary data.</text>
</comment>
<dbReference type="SUPFAM" id="SSF52540">
    <property type="entry name" value="P-loop containing nucleoside triphosphate hydrolases"/>
    <property type="match status" value="1"/>
</dbReference>
<dbReference type="GO" id="GO:0005524">
    <property type="term" value="F:ATP binding"/>
    <property type="evidence" value="ECO:0007669"/>
    <property type="project" value="UniProtKB-KW"/>
</dbReference>
<dbReference type="RefSeq" id="WP_058966132.1">
    <property type="nucleotide sequence ID" value="NZ_CABKVM010000019.1"/>
</dbReference>
<sequence>MTLEAKNLCFTYPCGRSVLQNLSLRVEGGERVGIFAPSGRGKTTLCKLLAGYEKPQSGQVLLDGKSLASYRGYCPVQLIWQHPEQVVDPRLTLGKTLREAGEPEERLVQALGIQPEWLSRYPAELSGGELQRFCIARALGPATRFVLADELSAMLDLATQAQLWSFLVEETTRRGIGLVAVSHSAPLLDRVCTRRIEL</sequence>
<dbReference type="PROSITE" id="PS50893">
    <property type="entry name" value="ABC_TRANSPORTER_2"/>
    <property type="match status" value="1"/>
</dbReference>
<dbReference type="SMART" id="SM00382">
    <property type="entry name" value="AAA"/>
    <property type="match status" value="1"/>
</dbReference>
<keyword evidence="3" id="KW-0067">ATP-binding</keyword>
<keyword evidence="2" id="KW-0547">Nucleotide-binding</keyword>
<dbReference type="GO" id="GO:0055085">
    <property type="term" value="P:transmembrane transport"/>
    <property type="evidence" value="ECO:0007669"/>
    <property type="project" value="UniProtKB-ARBA"/>
</dbReference>
<dbReference type="InterPro" id="IPR050319">
    <property type="entry name" value="ABC_transp_ATP-bind"/>
</dbReference>
<proteinExistence type="predicted"/>
<evidence type="ECO:0000313" key="6">
    <source>
        <dbReference type="Proteomes" id="UP000295184"/>
    </source>
</evidence>
<evidence type="ECO:0000313" key="5">
    <source>
        <dbReference type="EMBL" id="TCL61311.1"/>
    </source>
</evidence>
<dbReference type="InterPro" id="IPR027417">
    <property type="entry name" value="P-loop_NTPase"/>
</dbReference>
<dbReference type="GO" id="GO:0016887">
    <property type="term" value="F:ATP hydrolysis activity"/>
    <property type="evidence" value="ECO:0007669"/>
    <property type="project" value="InterPro"/>
</dbReference>
<dbReference type="STRING" id="1650663.GCA_001486665_02883"/>
<reference evidence="5 6" key="1">
    <citation type="submission" date="2019-03" db="EMBL/GenBank/DDBJ databases">
        <title>Genomic Encyclopedia of Type Strains, Phase IV (KMG-IV): sequencing the most valuable type-strain genomes for metagenomic binning, comparative biology and taxonomic classification.</title>
        <authorList>
            <person name="Goeker M."/>
        </authorList>
    </citation>
    <scope>NUCLEOTIDE SEQUENCE [LARGE SCALE GENOMIC DNA]</scope>
    <source>
        <strain evidence="5 6">DSM 100451</strain>
    </source>
</reference>
<dbReference type="AlphaFoldDB" id="A0A4R1R6T8"/>
<dbReference type="InterPro" id="IPR017871">
    <property type="entry name" value="ABC_transporter-like_CS"/>
</dbReference>
<dbReference type="Proteomes" id="UP000295184">
    <property type="component" value="Unassembled WGS sequence"/>
</dbReference>
<accession>A0A4R1R6T8</accession>
<protein>
    <submittedName>
        <fullName evidence="5">ABC-type dipeptide/oligopeptide/nickel transport system ATPase subunit</fullName>
    </submittedName>
</protein>
<gene>
    <name evidence="5" type="ORF">EDD77_10249</name>
</gene>
<evidence type="ECO:0000256" key="1">
    <source>
        <dbReference type="ARBA" id="ARBA00022448"/>
    </source>
</evidence>
<evidence type="ECO:0000256" key="3">
    <source>
        <dbReference type="ARBA" id="ARBA00022840"/>
    </source>
</evidence>
<dbReference type="InterPro" id="IPR003439">
    <property type="entry name" value="ABC_transporter-like_ATP-bd"/>
</dbReference>
<dbReference type="Gene3D" id="3.40.50.300">
    <property type="entry name" value="P-loop containing nucleotide triphosphate hydrolases"/>
    <property type="match status" value="1"/>
</dbReference>
<dbReference type="PANTHER" id="PTHR43776:SF5">
    <property type="entry name" value="ATPASE COMPONENT OF ABC-TYPE TRANSPORT SYSTEM"/>
    <property type="match status" value="1"/>
</dbReference>
<dbReference type="EMBL" id="SLUM01000002">
    <property type="protein sequence ID" value="TCL61311.1"/>
    <property type="molecule type" value="Genomic_DNA"/>
</dbReference>
<dbReference type="InterPro" id="IPR003593">
    <property type="entry name" value="AAA+_ATPase"/>
</dbReference>
<evidence type="ECO:0000256" key="2">
    <source>
        <dbReference type="ARBA" id="ARBA00022741"/>
    </source>
</evidence>
<feature type="domain" description="ABC transporter" evidence="4">
    <location>
        <begin position="3"/>
        <end position="195"/>
    </location>
</feature>
<keyword evidence="1" id="KW-0813">Transport</keyword>
<dbReference type="PANTHER" id="PTHR43776">
    <property type="entry name" value="TRANSPORT ATP-BINDING PROTEIN"/>
    <property type="match status" value="1"/>
</dbReference>